<dbReference type="InterPro" id="IPR012340">
    <property type="entry name" value="NA-bd_OB-fold"/>
</dbReference>
<evidence type="ECO:0000256" key="5">
    <source>
        <dbReference type="ARBA" id="ARBA00022705"/>
    </source>
</evidence>
<evidence type="ECO:0000256" key="3">
    <source>
        <dbReference type="ARBA" id="ARBA00013308"/>
    </source>
</evidence>
<dbReference type="GO" id="GO:0006310">
    <property type="term" value="P:DNA recombination"/>
    <property type="evidence" value="ECO:0007669"/>
    <property type="project" value="InterPro"/>
</dbReference>
<feature type="domain" description="DNA ligase OB-like" evidence="9">
    <location>
        <begin position="350"/>
        <end position="424"/>
    </location>
</feature>
<dbReference type="PANTHER" id="PTHR47810">
    <property type="entry name" value="DNA LIGASE"/>
    <property type="match status" value="1"/>
</dbReference>
<keyword evidence="5" id="KW-0235">DNA replication</keyword>
<dbReference type="InterPro" id="IPR050326">
    <property type="entry name" value="NAD_dep_DNA_ligaseB"/>
</dbReference>
<evidence type="ECO:0000256" key="7">
    <source>
        <dbReference type="ARBA" id="ARBA00023204"/>
    </source>
</evidence>
<comment type="cofactor">
    <cofactor evidence="1">
        <name>a divalent metal cation</name>
        <dbReference type="ChEBI" id="CHEBI:60240"/>
    </cofactor>
</comment>
<evidence type="ECO:0000313" key="10">
    <source>
        <dbReference type="EMBL" id="DAE25349.1"/>
    </source>
</evidence>
<proteinExistence type="inferred from homology"/>
<protein>
    <recommendedName>
        <fullName evidence="3">DNA ligase</fullName>
    </recommendedName>
</protein>
<keyword evidence="7" id="KW-0234">DNA repair</keyword>
<dbReference type="CDD" id="cd08041">
    <property type="entry name" value="OBF_kDNA_ligase_like"/>
    <property type="match status" value="1"/>
</dbReference>
<dbReference type="Gene3D" id="3.30.470.30">
    <property type="entry name" value="DNA ligase/mRNA capping enzyme"/>
    <property type="match status" value="1"/>
</dbReference>
<keyword evidence="6" id="KW-0227">DNA damage</keyword>
<evidence type="ECO:0000256" key="4">
    <source>
        <dbReference type="ARBA" id="ARBA00022598"/>
    </source>
</evidence>
<dbReference type="EMBL" id="BK015797">
    <property type="protein sequence ID" value="DAE25349.1"/>
    <property type="molecule type" value="Genomic_DNA"/>
</dbReference>
<dbReference type="GO" id="GO:0005524">
    <property type="term" value="F:ATP binding"/>
    <property type="evidence" value="ECO:0007669"/>
    <property type="project" value="InterPro"/>
</dbReference>
<dbReference type="InterPro" id="IPR012310">
    <property type="entry name" value="DNA_ligase_ATP-dep_cent"/>
</dbReference>
<feature type="domain" description="ATP-dependent DNA ligase family profile" evidence="8">
    <location>
        <begin position="144"/>
        <end position="336"/>
    </location>
</feature>
<evidence type="ECO:0000259" key="8">
    <source>
        <dbReference type="Pfam" id="PF01068"/>
    </source>
</evidence>
<reference evidence="10" key="1">
    <citation type="journal article" date="2021" name="Proc. Natl. Acad. Sci. U.S.A.">
        <title>A Catalog of Tens of Thousands of Viruses from Human Metagenomes Reveals Hidden Associations with Chronic Diseases.</title>
        <authorList>
            <person name="Tisza M.J."/>
            <person name="Buck C.B."/>
        </authorList>
    </citation>
    <scope>NUCLEOTIDE SEQUENCE</scope>
    <source>
        <strain evidence="10">Ct6d71</strain>
    </source>
</reference>
<dbReference type="Pfam" id="PF14743">
    <property type="entry name" value="DNA_ligase_OB_2"/>
    <property type="match status" value="1"/>
</dbReference>
<evidence type="ECO:0000259" key="9">
    <source>
        <dbReference type="Pfam" id="PF14743"/>
    </source>
</evidence>
<evidence type="ECO:0000256" key="1">
    <source>
        <dbReference type="ARBA" id="ARBA00001968"/>
    </source>
</evidence>
<dbReference type="Gene3D" id="2.40.50.140">
    <property type="entry name" value="Nucleic acid-binding proteins"/>
    <property type="match status" value="1"/>
</dbReference>
<dbReference type="InterPro" id="IPR029319">
    <property type="entry name" value="DNA_ligase_OB"/>
</dbReference>
<name>A0A8S5R2Z7_9CAUD</name>
<sequence length="432" mass="49705">MENIKLLYELCEELKNINSVTAKKAFLKLHQENEELINLLKFLLDDKIVTGISKAKLKKKIPIIRAYCPNLKALMDYLEQHNTGRDQDISFCQSYMNQYEGKIKDFIASIITKTLKLGVNTKTVNNVYGDDFIKVHQVQLGSPKEKLRLKNNETFFLTQKLNGIRCTYVNGNLFSRQGQKFEGFNEIVCELSEVEKRFGTPMVFDGELIRRNDEELNDNDNFRLTTSAVNGSDLEAKRNIVFNVFDTFPLEEFEKGESKENYEQRRKWLDKFDIDLDVLFGYGRKVKIVPLWYKGSDIKEIDKWLEYADSHNMEGVMLNKNAPYQCKRTTNLIKVKSFKEIDLEVIAVEEGEGRNIGTLGALVVGYKGNEVNVGAGYTDAQRKAIWESKDDVIGKIVTVKYKDISKDKDTGLESLQFPVFIALREDKKEAQA</sequence>
<dbReference type="GO" id="GO:0003910">
    <property type="term" value="F:DNA ligase (ATP) activity"/>
    <property type="evidence" value="ECO:0007669"/>
    <property type="project" value="InterPro"/>
</dbReference>
<evidence type="ECO:0000256" key="2">
    <source>
        <dbReference type="ARBA" id="ARBA00007572"/>
    </source>
</evidence>
<dbReference type="SUPFAM" id="SSF56091">
    <property type="entry name" value="DNA ligase/mRNA capping enzyme, catalytic domain"/>
    <property type="match status" value="1"/>
</dbReference>
<dbReference type="GO" id="GO:0006260">
    <property type="term" value="P:DNA replication"/>
    <property type="evidence" value="ECO:0007669"/>
    <property type="project" value="UniProtKB-KW"/>
</dbReference>
<organism evidence="10">
    <name type="scientific">Siphoviridae sp. ct6d71</name>
    <dbReference type="NCBI Taxonomy" id="2826298"/>
    <lineage>
        <taxon>Viruses</taxon>
        <taxon>Duplodnaviria</taxon>
        <taxon>Heunggongvirae</taxon>
        <taxon>Uroviricota</taxon>
        <taxon>Caudoviricetes</taxon>
    </lineage>
</organism>
<dbReference type="Pfam" id="PF01068">
    <property type="entry name" value="DNA_ligase_A_M"/>
    <property type="match status" value="1"/>
</dbReference>
<evidence type="ECO:0000256" key="6">
    <source>
        <dbReference type="ARBA" id="ARBA00022763"/>
    </source>
</evidence>
<dbReference type="GO" id="GO:0006281">
    <property type="term" value="P:DNA repair"/>
    <property type="evidence" value="ECO:0007669"/>
    <property type="project" value="UniProtKB-KW"/>
</dbReference>
<keyword evidence="4 10" id="KW-0436">Ligase</keyword>
<dbReference type="PANTHER" id="PTHR47810:SF1">
    <property type="entry name" value="DNA LIGASE B"/>
    <property type="match status" value="1"/>
</dbReference>
<dbReference type="SUPFAM" id="SSF50249">
    <property type="entry name" value="Nucleic acid-binding proteins"/>
    <property type="match status" value="1"/>
</dbReference>
<comment type="similarity">
    <text evidence="2">Belongs to the ATP-dependent DNA ligase family.</text>
</comment>
<accession>A0A8S5R2Z7</accession>